<evidence type="ECO:0000256" key="6">
    <source>
        <dbReference type="SAM" id="Phobius"/>
    </source>
</evidence>
<dbReference type="EMBL" id="CP093349">
    <property type="protein sequence ID" value="WOH07745.1"/>
    <property type="molecule type" value="Genomic_DNA"/>
</dbReference>
<accession>A0AAF1B685</accession>
<feature type="compositionally biased region" description="Basic residues" evidence="5">
    <location>
        <begin position="66"/>
        <end position="79"/>
    </location>
</feature>
<organism evidence="7 8">
    <name type="scientific">Daucus carota subsp. sativus</name>
    <name type="common">Carrot</name>
    <dbReference type="NCBI Taxonomy" id="79200"/>
    <lineage>
        <taxon>Eukaryota</taxon>
        <taxon>Viridiplantae</taxon>
        <taxon>Streptophyta</taxon>
        <taxon>Embryophyta</taxon>
        <taxon>Tracheophyta</taxon>
        <taxon>Spermatophyta</taxon>
        <taxon>Magnoliopsida</taxon>
        <taxon>eudicotyledons</taxon>
        <taxon>Gunneridae</taxon>
        <taxon>Pentapetalae</taxon>
        <taxon>asterids</taxon>
        <taxon>campanulids</taxon>
        <taxon>Apiales</taxon>
        <taxon>Apiaceae</taxon>
        <taxon>Apioideae</taxon>
        <taxon>Scandiceae</taxon>
        <taxon>Daucinae</taxon>
        <taxon>Daucus</taxon>
        <taxon>Daucus sect. Daucus</taxon>
    </lineage>
</organism>
<evidence type="ECO:0000256" key="4">
    <source>
        <dbReference type="ARBA" id="ARBA00023278"/>
    </source>
</evidence>
<dbReference type="AlphaFoldDB" id="A0AAF1B685"/>
<feature type="region of interest" description="Disordered" evidence="5">
    <location>
        <begin position="66"/>
        <end position="113"/>
    </location>
</feature>
<name>A0AAF1B685_DAUCS</name>
<dbReference type="InterPro" id="IPR039618">
    <property type="entry name" value="CLE9-13"/>
</dbReference>
<dbReference type="PANTHER" id="PTHR34359:SF28">
    <property type="entry name" value="CLAVATA3_ESR (CLE)-RELATED PROTEIN 12"/>
    <property type="match status" value="1"/>
</dbReference>
<feature type="transmembrane region" description="Helical" evidence="6">
    <location>
        <begin position="12"/>
        <end position="30"/>
    </location>
</feature>
<dbReference type="GO" id="GO:0030154">
    <property type="term" value="P:cell differentiation"/>
    <property type="evidence" value="ECO:0007669"/>
    <property type="project" value="UniProtKB-KW"/>
</dbReference>
<keyword evidence="6" id="KW-1133">Transmembrane helix</keyword>
<keyword evidence="2" id="KW-0217">Developmental protein</keyword>
<evidence type="ECO:0000256" key="2">
    <source>
        <dbReference type="ARBA" id="ARBA00022473"/>
    </source>
</evidence>
<evidence type="ECO:0000313" key="8">
    <source>
        <dbReference type="Proteomes" id="UP000077755"/>
    </source>
</evidence>
<protein>
    <submittedName>
        <fullName evidence="7">Uncharacterized protein</fullName>
    </submittedName>
</protein>
<reference evidence="7" key="2">
    <citation type="submission" date="2022-03" db="EMBL/GenBank/DDBJ databases">
        <title>Draft title - Genomic analysis of global carrot germplasm unveils the trajectory of domestication and the origin of high carotenoid orange carrot.</title>
        <authorList>
            <person name="Iorizzo M."/>
            <person name="Ellison S."/>
            <person name="Senalik D."/>
            <person name="Macko-Podgorni A."/>
            <person name="Grzebelus D."/>
            <person name="Bostan H."/>
            <person name="Rolling W."/>
            <person name="Curaba J."/>
            <person name="Simon P."/>
        </authorList>
    </citation>
    <scope>NUCLEOTIDE SEQUENCE</scope>
    <source>
        <tissue evidence="7">Leaf</tissue>
    </source>
</reference>
<evidence type="ECO:0000256" key="1">
    <source>
        <dbReference type="ARBA" id="ARBA00005416"/>
    </source>
</evidence>
<dbReference type="PANTHER" id="PTHR34359">
    <property type="entry name" value="CLAVATA3/ESR (CLE)-RELATED PROTEIN 10"/>
    <property type="match status" value="1"/>
</dbReference>
<feature type="compositionally biased region" description="Basic and acidic residues" evidence="5">
    <location>
        <begin position="83"/>
        <end position="103"/>
    </location>
</feature>
<keyword evidence="8" id="KW-1185">Reference proteome</keyword>
<proteinExistence type="inferred from homology"/>
<keyword evidence="6" id="KW-0472">Membrane</keyword>
<keyword evidence="3" id="KW-0221">Differentiation</keyword>
<comment type="similarity">
    <text evidence="1">Belongs to the CLV3/ESR signal peptide family.</text>
</comment>
<dbReference type="Proteomes" id="UP000077755">
    <property type="component" value="Chromosome 7"/>
</dbReference>
<gene>
    <name evidence="7" type="ORF">DCAR_0727178</name>
</gene>
<evidence type="ECO:0000256" key="5">
    <source>
        <dbReference type="SAM" id="MobiDB-lite"/>
    </source>
</evidence>
<keyword evidence="4" id="KW-0379">Hydroxylation</keyword>
<keyword evidence="6" id="KW-0812">Transmembrane</keyword>
<sequence length="113" mass="13376">MVLKISHKLYSIFCLSILFFLLFHILHYTFDSNINTTPALRRNSMSRPLIRKALATKFDFTPFYRNKNHHRKHHHRKNSPGHMHREPAAESEIDPRYGVDKRLVPTGPNPLHH</sequence>
<evidence type="ECO:0000313" key="7">
    <source>
        <dbReference type="EMBL" id="WOH07745.1"/>
    </source>
</evidence>
<evidence type="ECO:0000256" key="3">
    <source>
        <dbReference type="ARBA" id="ARBA00022782"/>
    </source>
</evidence>
<reference evidence="7" key="1">
    <citation type="journal article" date="2016" name="Nat. Genet.">
        <title>A high-quality carrot genome assembly provides new insights into carotenoid accumulation and asterid genome evolution.</title>
        <authorList>
            <person name="Iorizzo M."/>
            <person name="Ellison S."/>
            <person name="Senalik D."/>
            <person name="Zeng P."/>
            <person name="Satapoomin P."/>
            <person name="Huang J."/>
            <person name="Bowman M."/>
            <person name="Iovene M."/>
            <person name="Sanseverino W."/>
            <person name="Cavagnaro P."/>
            <person name="Yildiz M."/>
            <person name="Macko-Podgorni A."/>
            <person name="Moranska E."/>
            <person name="Grzebelus E."/>
            <person name="Grzebelus D."/>
            <person name="Ashrafi H."/>
            <person name="Zheng Z."/>
            <person name="Cheng S."/>
            <person name="Spooner D."/>
            <person name="Van Deynze A."/>
            <person name="Simon P."/>
        </authorList>
    </citation>
    <scope>NUCLEOTIDE SEQUENCE</scope>
    <source>
        <tissue evidence="7">Leaf</tissue>
    </source>
</reference>